<protein>
    <submittedName>
        <fullName evidence="2">Signal peptide-containing protein</fullName>
    </submittedName>
</protein>
<feature type="transmembrane region" description="Helical" evidence="1">
    <location>
        <begin position="154"/>
        <end position="172"/>
    </location>
</feature>
<proteinExistence type="predicted"/>
<reference evidence="3" key="2">
    <citation type="submission" date="2019-06" db="EMBL/GenBank/DDBJ databases">
        <title>Co-occurence of chitin degradation, pigmentation and bioactivity in marine Pseudoalteromonas.</title>
        <authorList>
            <person name="Sonnenschein E.C."/>
            <person name="Bech P.K."/>
        </authorList>
    </citation>
    <scope>NUCLEOTIDE SEQUENCE [LARGE SCALE GENOMIC DNA]</scope>
    <source>
        <strain evidence="3">S2599</strain>
    </source>
</reference>
<feature type="transmembrane region" description="Helical" evidence="1">
    <location>
        <begin position="7"/>
        <end position="27"/>
    </location>
</feature>
<evidence type="ECO:0000256" key="1">
    <source>
        <dbReference type="SAM" id="Phobius"/>
    </source>
</evidence>
<dbReference type="EMBL" id="PNCJ01000059">
    <property type="protein sequence ID" value="TMP30761.1"/>
    <property type="molecule type" value="Genomic_DNA"/>
</dbReference>
<comment type="caution">
    <text evidence="2">The sequence shown here is derived from an EMBL/GenBank/DDBJ whole genome shotgun (WGS) entry which is preliminary data.</text>
</comment>
<dbReference type="RefSeq" id="WP_138546908.1">
    <property type="nucleotide sequence ID" value="NZ_PNCJ01000059.1"/>
</dbReference>
<evidence type="ECO:0000313" key="3">
    <source>
        <dbReference type="Proteomes" id="UP000306719"/>
    </source>
</evidence>
<dbReference type="OrthoDB" id="678065at2"/>
<keyword evidence="1" id="KW-0812">Transmembrane</keyword>
<dbReference type="Proteomes" id="UP000306719">
    <property type="component" value="Unassembled WGS sequence"/>
</dbReference>
<keyword evidence="1" id="KW-0472">Membrane</keyword>
<dbReference type="AlphaFoldDB" id="A0A5S3WQ53"/>
<reference evidence="2 3" key="1">
    <citation type="submission" date="2018-01" db="EMBL/GenBank/DDBJ databases">
        <authorList>
            <person name="Paulsen S."/>
            <person name="Gram L.K."/>
        </authorList>
    </citation>
    <scope>NUCLEOTIDE SEQUENCE [LARGE SCALE GENOMIC DNA]</scope>
    <source>
        <strain evidence="2 3">S2599</strain>
    </source>
</reference>
<feature type="transmembrane region" description="Helical" evidence="1">
    <location>
        <begin position="61"/>
        <end position="88"/>
    </location>
</feature>
<name>A0A5S3WQ53_9GAMM</name>
<accession>A0A5S3WQ53</accession>
<evidence type="ECO:0000313" key="2">
    <source>
        <dbReference type="EMBL" id="TMP30761.1"/>
    </source>
</evidence>
<gene>
    <name evidence="2" type="ORF">CWB98_23110</name>
</gene>
<feature type="transmembrane region" description="Helical" evidence="1">
    <location>
        <begin position="100"/>
        <end position="121"/>
    </location>
</feature>
<sequence length="192" mass="21651">MRKIQKIGVYFQMLILSAVVAGIYGVLHDQISYTFSEEYFTQFKFKQFGIPWAYEAPRLGAAYVGALATWWMGILVSIVLGFFGFMFHSPRQMVRSLSKSFLVVIVVALLTGFAGLALGYYQVNEQTVSQYIQWIRPGVSDPVQFVRVGFMHNASYLGGLTGLLSGIVYLVISKLRYNKLNLQYAQKTRVSA</sequence>
<organism evidence="2 3">
    <name type="scientific">Pseudoalteromonas rubra</name>
    <dbReference type="NCBI Taxonomy" id="43658"/>
    <lineage>
        <taxon>Bacteria</taxon>
        <taxon>Pseudomonadati</taxon>
        <taxon>Pseudomonadota</taxon>
        <taxon>Gammaproteobacteria</taxon>
        <taxon>Alteromonadales</taxon>
        <taxon>Pseudoalteromonadaceae</taxon>
        <taxon>Pseudoalteromonas</taxon>
    </lineage>
</organism>
<keyword evidence="1" id="KW-1133">Transmembrane helix</keyword>